<dbReference type="PhylomeDB" id="T1J132"/>
<organism evidence="1 2">
    <name type="scientific">Strigamia maritima</name>
    <name type="common">European centipede</name>
    <name type="synonym">Geophilus maritimus</name>
    <dbReference type="NCBI Taxonomy" id="126957"/>
    <lineage>
        <taxon>Eukaryota</taxon>
        <taxon>Metazoa</taxon>
        <taxon>Ecdysozoa</taxon>
        <taxon>Arthropoda</taxon>
        <taxon>Myriapoda</taxon>
        <taxon>Chilopoda</taxon>
        <taxon>Pleurostigmophora</taxon>
        <taxon>Geophilomorpha</taxon>
        <taxon>Linotaeniidae</taxon>
        <taxon>Strigamia</taxon>
    </lineage>
</organism>
<reference evidence="2" key="1">
    <citation type="submission" date="2011-05" db="EMBL/GenBank/DDBJ databases">
        <authorList>
            <person name="Richards S.R."/>
            <person name="Qu J."/>
            <person name="Jiang H."/>
            <person name="Jhangiani S.N."/>
            <person name="Agravi P."/>
            <person name="Goodspeed R."/>
            <person name="Gross S."/>
            <person name="Mandapat C."/>
            <person name="Jackson L."/>
            <person name="Mathew T."/>
            <person name="Pu L."/>
            <person name="Thornton R."/>
            <person name="Saada N."/>
            <person name="Wilczek-Boney K.B."/>
            <person name="Lee S."/>
            <person name="Kovar C."/>
            <person name="Wu Y."/>
            <person name="Scherer S.E."/>
            <person name="Worley K.C."/>
            <person name="Muzny D.M."/>
            <person name="Gibbs R."/>
        </authorList>
    </citation>
    <scope>NUCLEOTIDE SEQUENCE</scope>
    <source>
        <strain evidence="2">Brora</strain>
    </source>
</reference>
<dbReference type="HOGENOM" id="CLU_2029606_0_0_1"/>
<name>T1J132_STRMM</name>
<dbReference type="Proteomes" id="UP000014500">
    <property type="component" value="Unassembled WGS sequence"/>
</dbReference>
<dbReference type="EnsemblMetazoa" id="SMAR007248-RA">
    <property type="protein sequence ID" value="SMAR007248-PA"/>
    <property type="gene ID" value="SMAR007248"/>
</dbReference>
<reference evidence="1" key="2">
    <citation type="submission" date="2015-02" db="UniProtKB">
        <authorList>
            <consortium name="EnsemblMetazoa"/>
        </authorList>
    </citation>
    <scope>IDENTIFICATION</scope>
</reference>
<accession>T1J132</accession>
<proteinExistence type="predicted"/>
<dbReference type="EMBL" id="JH431755">
    <property type="status" value="NOT_ANNOTATED_CDS"/>
    <property type="molecule type" value="Genomic_DNA"/>
</dbReference>
<sequence length="135" mass="15469">MVVIETENQIKQKHKWFKMAKKKSICIPVTTGVSQEILIGQVEKTKLKWILTIDISHKAEPNLKVNISDNTVWVQGSFKNHASSQGVVHFSQEHEIPRGYTWTTREAERGRSVVTAMRNKTSCTHVDEDKPRESL</sequence>
<evidence type="ECO:0008006" key="3">
    <source>
        <dbReference type="Google" id="ProtNLM"/>
    </source>
</evidence>
<evidence type="ECO:0000313" key="2">
    <source>
        <dbReference type="Proteomes" id="UP000014500"/>
    </source>
</evidence>
<dbReference type="AlphaFoldDB" id="T1J132"/>
<protein>
    <recommendedName>
        <fullName evidence="3">SHSP domain-containing protein</fullName>
    </recommendedName>
</protein>
<keyword evidence="2" id="KW-1185">Reference proteome</keyword>
<evidence type="ECO:0000313" key="1">
    <source>
        <dbReference type="EnsemblMetazoa" id="SMAR007248-PA"/>
    </source>
</evidence>